<evidence type="ECO:0000313" key="3">
    <source>
        <dbReference type="Proteomes" id="UP000799766"/>
    </source>
</evidence>
<evidence type="ECO:0000313" key="2">
    <source>
        <dbReference type="EMBL" id="KAF2461141.1"/>
    </source>
</evidence>
<accession>A0A6A6PAY7</accession>
<dbReference type="EMBL" id="MU001672">
    <property type="protein sequence ID" value="KAF2461141.1"/>
    <property type="molecule type" value="Genomic_DNA"/>
</dbReference>
<name>A0A6A6PAY7_9PEZI</name>
<dbReference type="AlphaFoldDB" id="A0A6A6PAY7"/>
<evidence type="ECO:0000256" key="1">
    <source>
        <dbReference type="SAM" id="MobiDB-lite"/>
    </source>
</evidence>
<sequence>MRCAHSPTIASRKREKASQQLGCRSSRGLLEAGFRVPNAHRVPPRQKPRRAARLLLSGLHLPG</sequence>
<organism evidence="2 3">
    <name type="scientific">Lineolata rhizophorae</name>
    <dbReference type="NCBI Taxonomy" id="578093"/>
    <lineage>
        <taxon>Eukaryota</taxon>
        <taxon>Fungi</taxon>
        <taxon>Dikarya</taxon>
        <taxon>Ascomycota</taxon>
        <taxon>Pezizomycotina</taxon>
        <taxon>Dothideomycetes</taxon>
        <taxon>Dothideomycetes incertae sedis</taxon>
        <taxon>Lineolatales</taxon>
        <taxon>Lineolataceae</taxon>
        <taxon>Lineolata</taxon>
    </lineage>
</organism>
<dbReference type="Proteomes" id="UP000799766">
    <property type="component" value="Unassembled WGS sequence"/>
</dbReference>
<reference evidence="2" key="1">
    <citation type="journal article" date="2020" name="Stud. Mycol.">
        <title>101 Dothideomycetes genomes: a test case for predicting lifestyles and emergence of pathogens.</title>
        <authorList>
            <person name="Haridas S."/>
            <person name="Albert R."/>
            <person name="Binder M."/>
            <person name="Bloem J."/>
            <person name="Labutti K."/>
            <person name="Salamov A."/>
            <person name="Andreopoulos B."/>
            <person name="Baker S."/>
            <person name="Barry K."/>
            <person name="Bills G."/>
            <person name="Bluhm B."/>
            <person name="Cannon C."/>
            <person name="Castanera R."/>
            <person name="Culley D."/>
            <person name="Daum C."/>
            <person name="Ezra D."/>
            <person name="Gonzalez J."/>
            <person name="Henrissat B."/>
            <person name="Kuo A."/>
            <person name="Liang C."/>
            <person name="Lipzen A."/>
            <person name="Lutzoni F."/>
            <person name="Magnuson J."/>
            <person name="Mondo S."/>
            <person name="Nolan M."/>
            <person name="Ohm R."/>
            <person name="Pangilinan J."/>
            <person name="Park H.-J."/>
            <person name="Ramirez L."/>
            <person name="Alfaro M."/>
            <person name="Sun H."/>
            <person name="Tritt A."/>
            <person name="Yoshinaga Y."/>
            <person name="Zwiers L.-H."/>
            <person name="Turgeon B."/>
            <person name="Goodwin S."/>
            <person name="Spatafora J."/>
            <person name="Crous P."/>
            <person name="Grigoriev I."/>
        </authorList>
    </citation>
    <scope>NUCLEOTIDE SEQUENCE</scope>
    <source>
        <strain evidence="2">ATCC 16933</strain>
    </source>
</reference>
<protein>
    <submittedName>
        <fullName evidence="2">Uncharacterized protein</fullName>
    </submittedName>
</protein>
<feature type="region of interest" description="Disordered" evidence="1">
    <location>
        <begin position="1"/>
        <end position="24"/>
    </location>
</feature>
<keyword evidence="3" id="KW-1185">Reference proteome</keyword>
<proteinExistence type="predicted"/>
<gene>
    <name evidence="2" type="ORF">BDY21DRAFT_334450</name>
</gene>